<reference evidence="1" key="1">
    <citation type="submission" date="2023-05" db="EMBL/GenBank/DDBJ databases">
        <authorList>
            <person name="Stuckert A."/>
        </authorList>
    </citation>
    <scope>NUCLEOTIDE SEQUENCE</scope>
</reference>
<proteinExistence type="predicted"/>
<evidence type="ECO:0000313" key="2">
    <source>
        <dbReference type="Proteomes" id="UP001162483"/>
    </source>
</evidence>
<comment type="caution">
    <text evidence="1">The sequence shown here is derived from an EMBL/GenBank/DDBJ whole genome shotgun (WGS) entry which is preliminary data.</text>
</comment>
<organism evidence="1 2">
    <name type="scientific">Staurois parvus</name>
    <dbReference type="NCBI Taxonomy" id="386267"/>
    <lineage>
        <taxon>Eukaryota</taxon>
        <taxon>Metazoa</taxon>
        <taxon>Chordata</taxon>
        <taxon>Craniata</taxon>
        <taxon>Vertebrata</taxon>
        <taxon>Euteleostomi</taxon>
        <taxon>Amphibia</taxon>
        <taxon>Batrachia</taxon>
        <taxon>Anura</taxon>
        <taxon>Neobatrachia</taxon>
        <taxon>Ranoidea</taxon>
        <taxon>Ranidae</taxon>
        <taxon>Staurois</taxon>
    </lineage>
</organism>
<sequence>MLLTRGATGKNVLPLEISGKNGPYIGAMGRMSYHWRSVGRMLLTLGAIGKKVPYHWRSVGRTLLTLGAIGKNVLPLEVSGKNAPYIGGHWEECSLHWGPLGRMSYHWGPLGRMSYHWGPLGRMSYHWRSVGRTLLTVSRM</sequence>
<protein>
    <submittedName>
        <fullName evidence="1">Uncharacterized protein</fullName>
    </submittedName>
</protein>
<name>A0ABN9BR90_9NEOB</name>
<evidence type="ECO:0000313" key="1">
    <source>
        <dbReference type="EMBL" id="CAI9550012.1"/>
    </source>
</evidence>
<accession>A0ABN9BR90</accession>
<feature type="non-terminal residue" evidence="1">
    <location>
        <position position="140"/>
    </location>
</feature>
<dbReference type="Proteomes" id="UP001162483">
    <property type="component" value="Unassembled WGS sequence"/>
</dbReference>
<gene>
    <name evidence="1" type="ORF">SPARVUS_LOCUS3439947</name>
</gene>
<keyword evidence="2" id="KW-1185">Reference proteome</keyword>
<dbReference type="EMBL" id="CATNWA010005417">
    <property type="protein sequence ID" value="CAI9550012.1"/>
    <property type="molecule type" value="Genomic_DNA"/>
</dbReference>